<evidence type="ECO:0000313" key="1">
    <source>
        <dbReference type="EMBL" id="KAK7493961.1"/>
    </source>
</evidence>
<evidence type="ECO:0000313" key="2">
    <source>
        <dbReference type="Proteomes" id="UP001519460"/>
    </source>
</evidence>
<comment type="caution">
    <text evidence="1">The sequence shown here is derived from an EMBL/GenBank/DDBJ whole genome shotgun (WGS) entry which is preliminary data.</text>
</comment>
<dbReference type="AlphaFoldDB" id="A0ABD0L352"/>
<sequence>MSRRTRRELPQSRQLRAVYRYGLVPPQAALPPLCGSRFDPLDRIGTKRRQPVIRAACFLSINPGNIRRAPCAAPSAWGSGVRQARQAADGGSGDRTTADRIRGTEPRQGRLPCLCQKCQPHVTRRDHNCPGAGDKAVPADRCWNPGRHAPRYHNNSPCPPSSNTPSSPPLFFLWQRCQK</sequence>
<dbReference type="EMBL" id="JACVVK020000088">
    <property type="protein sequence ID" value="KAK7493961.1"/>
    <property type="molecule type" value="Genomic_DNA"/>
</dbReference>
<name>A0ABD0L352_9CAEN</name>
<keyword evidence="2" id="KW-1185">Reference proteome</keyword>
<accession>A0ABD0L352</accession>
<dbReference type="Proteomes" id="UP001519460">
    <property type="component" value="Unassembled WGS sequence"/>
</dbReference>
<proteinExistence type="predicted"/>
<gene>
    <name evidence="1" type="ORF">BaRGS_00014843</name>
</gene>
<organism evidence="1 2">
    <name type="scientific">Batillaria attramentaria</name>
    <dbReference type="NCBI Taxonomy" id="370345"/>
    <lineage>
        <taxon>Eukaryota</taxon>
        <taxon>Metazoa</taxon>
        <taxon>Spiralia</taxon>
        <taxon>Lophotrochozoa</taxon>
        <taxon>Mollusca</taxon>
        <taxon>Gastropoda</taxon>
        <taxon>Caenogastropoda</taxon>
        <taxon>Sorbeoconcha</taxon>
        <taxon>Cerithioidea</taxon>
        <taxon>Batillariidae</taxon>
        <taxon>Batillaria</taxon>
    </lineage>
</organism>
<protein>
    <submittedName>
        <fullName evidence="1">Uncharacterized protein</fullName>
    </submittedName>
</protein>
<reference evidence="1 2" key="1">
    <citation type="journal article" date="2023" name="Sci. Data">
        <title>Genome assembly of the Korean intertidal mud-creeper Batillaria attramentaria.</title>
        <authorList>
            <person name="Patra A.K."/>
            <person name="Ho P.T."/>
            <person name="Jun S."/>
            <person name="Lee S.J."/>
            <person name="Kim Y."/>
            <person name="Won Y.J."/>
        </authorList>
    </citation>
    <scope>NUCLEOTIDE SEQUENCE [LARGE SCALE GENOMIC DNA]</scope>
    <source>
        <strain evidence="1">Wonlab-2016</strain>
    </source>
</reference>